<evidence type="ECO:0000313" key="4">
    <source>
        <dbReference type="WBParaSite" id="HCON_00193390-00001"/>
    </source>
</evidence>
<feature type="region of interest" description="Disordered" evidence="1">
    <location>
        <begin position="833"/>
        <end position="880"/>
    </location>
</feature>
<proteinExistence type="predicted"/>
<feature type="compositionally biased region" description="Low complexity" evidence="1">
    <location>
        <begin position="528"/>
        <end position="541"/>
    </location>
</feature>
<dbReference type="OrthoDB" id="5878018at2759"/>
<feature type="chain" id="PRO_5029714062" evidence="2">
    <location>
        <begin position="17"/>
        <end position="880"/>
    </location>
</feature>
<keyword evidence="2" id="KW-0732">Signal</keyword>
<dbReference type="WBParaSite" id="HCON_00193390-00001">
    <property type="protein sequence ID" value="HCON_00193390-00001"/>
    <property type="gene ID" value="HCON_00193390"/>
</dbReference>
<feature type="compositionally biased region" description="Polar residues" evidence="1">
    <location>
        <begin position="496"/>
        <end position="512"/>
    </location>
</feature>
<organism evidence="3 4">
    <name type="scientific">Haemonchus contortus</name>
    <name type="common">Barber pole worm</name>
    <dbReference type="NCBI Taxonomy" id="6289"/>
    <lineage>
        <taxon>Eukaryota</taxon>
        <taxon>Metazoa</taxon>
        <taxon>Ecdysozoa</taxon>
        <taxon>Nematoda</taxon>
        <taxon>Chromadorea</taxon>
        <taxon>Rhabditida</taxon>
        <taxon>Rhabditina</taxon>
        <taxon>Rhabditomorpha</taxon>
        <taxon>Strongyloidea</taxon>
        <taxon>Trichostrongylidae</taxon>
        <taxon>Haemonchus</taxon>
    </lineage>
</organism>
<keyword evidence="3" id="KW-1185">Reference proteome</keyword>
<sequence length="880" mass="91300">MRYFLFVTALVAATSASYYGVGDRSPSRLHFKPKFEPVRVDSVVKASEADLNKAVEELASLGEELKKLNGASDGSEPDALAQPSANVPSVNPYSPQLQETSPEVPVPPPAEPSVPTPVDVSPAEDEPAETPAPLPLQATTTTPTTTFKYVLNEKAAEAYWKTFVPPVGTTMAPPAEGVSSGKTNAPVSQDVSSQHLPSAESSATVNEPPVENVPTEPPVVSPVEATTVSVSELPLDDASTKTDVVPSVNPYGSMSQGASPEAPVPPPVEPTAAPVPPAEDTPTEAPTLLPSQATTAQTTTFKYVLNEKAAEAYWKTFVPPVETTVAPPAEDVSSVNPHAPVAQDVPAEHVPPAESSAAPTDVKPVEELPTEVTVGGSTTSVSEPPAGDVSTKAEVVPSVNPYGSVPQEASPDAPVITPVETTAAAVNVPPAEDVPSEAPTLLPLQATTAPTTTFKYVLNEKAAEAYWKTFVPPVETTMAPSVEEASSVNPHAPVNQDVSSQHLPRAESSATVSVPPVKDVPTEPPVVSPVEATTVTVSAPPADDASTKTDVVPSVNPYGSVPQEASPEAPVLPPVEPTAAPLPPAEDVPTEAPTPLPSQESTAPTTTFKYVLNEKAAEAYWKTFVPPVGTTMAPSAEDVSSGKDNAPVTQDVPAEHVPLAESSVSSVNVPSAENVPAKVPITSPVEETTVSVGMSSAENVPTTMAPLEATTAPTTTFKYVLNEKAAEAYWKTFVPPVVTTAAPPAKDASAETSEPASVLPAEAPSVKDTEVLTSSPSTDVQTAEEVPISNPYAPPVISELATLPPVPVTPELLPLGGMGPVVIDVPVVEVQNTEAHPTQGEPTSRKPKVEMKKGHHPKGPSESLSPAEPALPKHRKPFWY</sequence>
<protein>
    <submittedName>
        <fullName evidence="4">Flocculation protein FLO11</fullName>
    </submittedName>
</protein>
<reference evidence="4" key="1">
    <citation type="submission" date="2020-12" db="UniProtKB">
        <authorList>
            <consortium name="WormBaseParasite"/>
        </authorList>
    </citation>
    <scope>IDENTIFICATION</scope>
    <source>
        <strain evidence="4">MHco3</strain>
    </source>
</reference>
<feature type="region of interest" description="Disordered" evidence="1">
    <location>
        <begin position="481"/>
        <end position="605"/>
    </location>
</feature>
<dbReference type="OMA" id="CMGNITI"/>
<feature type="compositionally biased region" description="Polar residues" evidence="1">
    <location>
        <begin position="180"/>
        <end position="202"/>
    </location>
</feature>
<feature type="compositionally biased region" description="Low complexity" evidence="1">
    <location>
        <begin position="221"/>
        <end position="232"/>
    </location>
</feature>
<feature type="compositionally biased region" description="Basic and acidic residues" evidence="1">
    <location>
        <begin position="843"/>
        <end position="852"/>
    </location>
</feature>
<name>A0A7I4Z8U3_HAECO</name>
<feature type="signal peptide" evidence="2">
    <location>
        <begin position="1"/>
        <end position="16"/>
    </location>
</feature>
<feature type="compositionally biased region" description="Polar residues" evidence="1">
    <location>
        <begin position="833"/>
        <end position="842"/>
    </location>
</feature>
<dbReference type="Proteomes" id="UP000025227">
    <property type="component" value="Unplaced"/>
</dbReference>
<feature type="compositionally biased region" description="Low complexity" evidence="1">
    <location>
        <begin position="203"/>
        <end position="214"/>
    </location>
</feature>
<evidence type="ECO:0000256" key="2">
    <source>
        <dbReference type="SAM" id="SignalP"/>
    </source>
</evidence>
<feature type="compositionally biased region" description="Low complexity" evidence="1">
    <location>
        <begin position="129"/>
        <end position="140"/>
    </location>
</feature>
<dbReference type="AlphaFoldDB" id="A0A7I4Z8U3"/>
<feature type="compositionally biased region" description="Polar residues" evidence="1">
    <location>
        <begin position="83"/>
        <end position="98"/>
    </location>
</feature>
<evidence type="ECO:0000313" key="3">
    <source>
        <dbReference type="Proteomes" id="UP000025227"/>
    </source>
</evidence>
<feature type="region of interest" description="Disordered" evidence="1">
    <location>
        <begin position="745"/>
        <end position="785"/>
    </location>
</feature>
<feature type="compositionally biased region" description="Pro residues" evidence="1">
    <location>
        <begin position="262"/>
        <end position="279"/>
    </location>
</feature>
<feature type="region of interest" description="Disordered" evidence="1">
    <location>
        <begin position="174"/>
        <end position="287"/>
    </location>
</feature>
<feature type="compositionally biased region" description="Polar residues" evidence="1">
    <location>
        <begin position="771"/>
        <end position="781"/>
    </location>
</feature>
<evidence type="ECO:0000256" key="1">
    <source>
        <dbReference type="SAM" id="MobiDB-lite"/>
    </source>
</evidence>
<feature type="region of interest" description="Disordered" evidence="1">
    <location>
        <begin position="371"/>
        <end position="392"/>
    </location>
</feature>
<feature type="region of interest" description="Disordered" evidence="1">
    <location>
        <begin position="68"/>
        <end position="140"/>
    </location>
</feature>
<feature type="compositionally biased region" description="Pro residues" evidence="1">
    <location>
        <begin position="570"/>
        <end position="596"/>
    </location>
</feature>
<feature type="compositionally biased region" description="Low complexity" evidence="1">
    <location>
        <begin position="371"/>
        <end position="383"/>
    </location>
</feature>
<accession>A0A7I4Z8U3</accession>
<feature type="compositionally biased region" description="Pro residues" evidence="1">
    <location>
        <begin position="104"/>
        <end position="115"/>
    </location>
</feature>